<accession>A0A2M7H3B2</accession>
<sequence length="119" mass="12153">MKNKIATAGLAGLGWFVASPAFAQVNTGINVSGYGTNDPETIIINLINWVLGILALIAVVMILIGGFRWMTAAGNEEKVDGAKKLLVAAIIGLVIVMAAWGISIYAVGVLAGATGASVI</sequence>
<evidence type="ECO:0000313" key="3">
    <source>
        <dbReference type="EMBL" id="PIW36715.1"/>
    </source>
</evidence>
<reference evidence="3 4" key="1">
    <citation type="submission" date="2017-09" db="EMBL/GenBank/DDBJ databases">
        <title>Depth-based differentiation of microbial function through sediment-hosted aquifers and enrichment of novel symbionts in the deep terrestrial subsurface.</title>
        <authorList>
            <person name="Probst A.J."/>
            <person name="Ladd B."/>
            <person name="Jarett J.K."/>
            <person name="Geller-Mcgrath D.E."/>
            <person name="Sieber C.M."/>
            <person name="Emerson J.B."/>
            <person name="Anantharaman K."/>
            <person name="Thomas B.C."/>
            <person name="Malmstrom R."/>
            <person name="Stieglmeier M."/>
            <person name="Klingl A."/>
            <person name="Woyke T."/>
            <person name="Ryan C.M."/>
            <person name="Banfield J.F."/>
        </authorList>
    </citation>
    <scope>NUCLEOTIDE SEQUENCE [LARGE SCALE GENOMIC DNA]</scope>
    <source>
        <strain evidence="3">CG15_BIG_FIL_POST_REV_8_21_14_020_45_12</strain>
    </source>
</reference>
<gene>
    <name evidence="3" type="ORF">COW24_04085</name>
</gene>
<dbReference type="EMBL" id="PFGC01000042">
    <property type="protein sequence ID" value="PIW36715.1"/>
    <property type="molecule type" value="Genomic_DNA"/>
</dbReference>
<evidence type="ECO:0000313" key="4">
    <source>
        <dbReference type="Proteomes" id="UP000230292"/>
    </source>
</evidence>
<feature type="transmembrane region" description="Helical" evidence="1">
    <location>
        <begin position="85"/>
        <end position="113"/>
    </location>
</feature>
<keyword evidence="1" id="KW-1133">Transmembrane helix</keyword>
<keyword evidence="2" id="KW-0732">Signal</keyword>
<dbReference type="AlphaFoldDB" id="A0A2M7H3B2"/>
<feature type="chain" id="PRO_5014857066" evidence="2">
    <location>
        <begin position="24"/>
        <end position="119"/>
    </location>
</feature>
<feature type="signal peptide" evidence="2">
    <location>
        <begin position="1"/>
        <end position="23"/>
    </location>
</feature>
<evidence type="ECO:0000256" key="2">
    <source>
        <dbReference type="SAM" id="SignalP"/>
    </source>
</evidence>
<dbReference type="InterPro" id="IPR043993">
    <property type="entry name" value="T4SS_pilin"/>
</dbReference>
<proteinExistence type="predicted"/>
<comment type="caution">
    <text evidence="3">The sequence shown here is derived from an EMBL/GenBank/DDBJ whole genome shotgun (WGS) entry which is preliminary data.</text>
</comment>
<keyword evidence="1" id="KW-0472">Membrane</keyword>
<dbReference type="Proteomes" id="UP000230292">
    <property type="component" value="Unassembled WGS sequence"/>
</dbReference>
<feature type="transmembrane region" description="Helical" evidence="1">
    <location>
        <begin position="42"/>
        <end position="64"/>
    </location>
</feature>
<protein>
    <submittedName>
        <fullName evidence="3">Uncharacterized protein</fullName>
    </submittedName>
</protein>
<dbReference type="Pfam" id="PF18895">
    <property type="entry name" value="T4SS_pilin"/>
    <property type="match status" value="1"/>
</dbReference>
<evidence type="ECO:0000256" key="1">
    <source>
        <dbReference type="SAM" id="Phobius"/>
    </source>
</evidence>
<name>A0A2M7H3B2_9BACT</name>
<organism evidence="3 4">
    <name type="scientific">Candidatus Kerfeldbacteria bacterium CG15_BIG_FIL_POST_REV_8_21_14_020_45_12</name>
    <dbReference type="NCBI Taxonomy" id="2014247"/>
    <lineage>
        <taxon>Bacteria</taxon>
        <taxon>Candidatus Kerfeldiibacteriota</taxon>
    </lineage>
</organism>
<keyword evidence="1" id="KW-0812">Transmembrane</keyword>